<proteinExistence type="predicted"/>
<sequence length="104" mass="11296">MSTSLSSSTTAALESSLPIFNPSSSIKITKLTRLNFPTWKATPIPCLKSQKVYGYIDGTMQQPARTITTSTGSTISNSSFDIRETEDNLIIIYLNSSLSDEVLA</sequence>
<name>A0A4U5QIH2_POPAL</name>
<dbReference type="InterPro" id="IPR029472">
    <property type="entry name" value="Copia-like_N"/>
</dbReference>
<organism evidence="2">
    <name type="scientific">Populus alba</name>
    <name type="common">White poplar</name>
    <dbReference type="NCBI Taxonomy" id="43335"/>
    <lineage>
        <taxon>Eukaryota</taxon>
        <taxon>Viridiplantae</taxon>
        <taxon>Streptophyta</taxon>
        <taxon>Embryophyta</taxon>
        <taxon>Tracheophyta</taxon>
        <taxon>Spermatophyta</taxon>
        <taxon>Magnoliopsida</taxon>
        <taxon>eudicotyledons</taxon>
        <taxon>Gunneridae</taxon>
        <taxon>Pentapetalae</taxon>
        <taxon>rosids</taxon>
        <taxon>fabids</taxon>
        <taxon>Malpighiales</taxon>
        <taxon>Salicaceae</taxon>
        <taxon>Saliceae</taxon>
        <taxon>Populus</taxon>
    </lineage>
</organism>
<dbReference type="EMBL" id="RCHU01000234">
    <property type="protein sequence ID" value="TKS10454.1"/>
    <property type="molecule type" value="Genomic_DNA"/>
</dbReference>
<accession>A0A4U5QIH2</accession>
<reference evidence="2" key="1">
    <citation type="submission" date="2018-10" db="EMBL/GenBank/DDBJ databases">
        <title>Population genomic analysis revealed the cold adaptation of white poplar.</title>
        <authorList>
            <person name="Liu Y.-J."/>
        </authorList>
    </citation>
    <scope>NUCLEOTIDE SEQUENCE [LARGE SCALE GENOMIC DNA]</scope>
    <source>
        <strain evidence="2">PAL-ZL1</strain>
    </source>
</reference>
<comment type="caution">
    <text evidence="2">The sequence shown here is derived from an EMBL/GenBank/DDBJ whole genome shotgun (WGS) entry which is preliminary data.</text>
</comment>
<evidence type="ECO:0000313" key="2">
    <source>
        <dbReference type="EMBL" id="TKS10454.1"/>
    </source>
</evidence>
<gene>
    <name evidence="2" type="ORF">D5086_0000083040</name>
</gene>
<protein>
    <recommendedName>
        <fullName evidence="1">Retrotransposon Copia-like N-terminal domain-containing protein</fullName>
    </recommendedName>
</protein>
<feature type="domain" description="Retrotransposon Copia-like N-terminal" evidence="1">
    <location>
        <begin position="21"/>
        <end position="64"/>
    </location>
</feature>
<dbReference type="AlphaFoldDB" id="A0A4U5QIH2"/>
<dbReference type="Pfam" id="PF14244">
    <property type="entry name" value="Retrotran_gag_3"/>
    <property type="match status" value="1"/>
</dbReference>
<evidence type="ECO:0000259" key="1">
    <source>
        <dbReference type="Pfam" id="PF14244"/>
    </source>
</evidence>